<dbReference type="STRING" id="3476.A0A2P5ARB1"/>
<dbReference type="Proteomes" id="UP000237105">
    <property type="component" value="Unassembled WGS sequence"/>
</dbReference>
<sequence>MKFVDESFTYLSPTITTTSWIRQDQLILNSIIALAKTSYEAWIIFTSTHAKLSRGRVFYLKGQLNCLTLSNLSISNYMQLAKGTTDELSFMEASIDLEDLTFAILNGIHTSYKGFSDAVLARETAISFDKLYEKLITAGNITK</sequence>
<dbReference type="OrthoDB" id="1301509at2759"/>
<dbReference type="PANTHER" id="PTHR47481:SF22">
    <property type="entry name" value="RETROTRANSPOSON GAG DOMAIN-CONTAINING PROTEIN"/>
    <property type="match status" value="1"/>
</dbReference>
<reference evidence="2" key="1">
    <citation type="submission" date="2016-06" db="EMBL/GenBank/DDBJ databases">
        <title>Parallel loss of symbiosis genes in relatives of nitrogen-fixing non-legume Parasponia.</title>
        <authorList>
            <person name="Van Velzen R."/>
            <person name="Holmer R."/>
            <person name="Bu F."/>
            <person name="Rutten L."/>
            <person name="Van Zeijl A."/>
            <person name="Liu W."/>
            <person name="Santuari L."/>
            <person name="Cao Q."/>
            <person name="Sharma T."/>
            <person name="Shen D."/>
            <person name="Roswanjaya Y."/>
            <person name="Wardhani T."/>
            <person name="Kalhor M.S."/>
            <person name="Jansen J."/>
            <person name="Van den Hoogen J."/>
            <person name="Gungor B."/>
            <person name="Hartog M."/>
            <person name="Hontelez J."/>
            <person name="Verver J."/>
            <person name="Yang W.-C."/>
            <person name="Schijlen E."/>
            <person name="Repin R."/>
            <person name="Schilthuizen M."/>
            <person name="Schranz E."/>
            <person name="Heidstra R."/>
            <person name="Miyata K."/>
            <person name="Fedorova E."/>
            <person name="Kohlen W."/>
            <person name="Bisseling T."/>
            <person name="Smit S."/>
            <person name="Geurts R."/>
        </authorList>
    </citation>
    <scope>NUCLEOTIDE SEQUENCE [LARGE SCALE GENOMIC DNA]</scope>
    <source>
        <strain evidence="2">cv. WU1-14</strain>
    </source>
</reference>
<evidence type="ECO:0000313" key="2">
    <source>
        <dbReference type="Proteomes" id="UP000237105"/>
    </source>
</evidence>
<protein>
    <submittedName>
        <fullName evidence="1">Uncharacterized protein</fullName>
    </submittedName>
</protein>
<dbReference type="Pfam" id="PF14223">
    <property type="entry name" value="Retrotran_gag_2"/>
    <property type="match status" value="1"/>
</dbReference>
<organism evidence="1 2">
    <name type="scientific">Parasponia andersonii</name>
    <name type="common">Sponia andersonii</name>
    <dbReference type="NCBI Taxonomy" id="3476"/>
    <lineage>
        <taxon>Eukaryota</taxon>
        <taxon>Viridiplantae</taxon>
        <taxon>Streptophyta</taxon>
        <taxon>Embryophyta</taxon>
        <taxon>Tracheophyta</taxon>
        <taxon>Spermatophyta</taxon>
        <taxon>Magnoliopsida</taxon>
        <taxon>eudicotyledons</taxon>
        <taxon>Gunneridae</taxon>
        <taxon>Pentapetalae</taxon>
        <taxon>rosids</taxon>
        <taxon>fabids</taxon>
        <taxon>Rosales</taxon>
        <taxon>Cannabaceae</taxon>
        <taxon>Parasponia</taxon>
    </lineage>
</organism>
<accession>A0A2P5ARB1</accession>
<name>A0A2P5ARB1_PARAD</name>
<evidence type="ECO:0000313" key="1">
    <source>
        <dbReference type="EMBL" id="PON39089.1"/>
    </source>
</evidence>
<comment type="caution">
    <text evidence="1">The sequence shown here is derived from an EMBL/GenBank/DDBJ whole genome shotgun (WGS) entry which is preliminary data.</text>
</comment>
<dbReference type="AlphaFoldDB" id="A0A2P5ARB1"/>
<gene>
    <name evidence="1" type="ORF">PanWU01x14_307270</name>
</gene>
<dbReference type="PANTHER" id="PTHR47481">
    <property type="match status" value="1"/>
</dbReference>
<dbReference type="EMBL" id="JXTB01000475">
    <property type="protein sequence ID" value="PON39089.1"/>
    <property type="molecule type" value="Genomic_DNA"/>
</dbReference>
<keyword evidence="2" id="KW-1185">Reference proteome</keyword>
<proteinExistence type="predicted"/>